<feature type="chain" id="PRO_5035286978" description="DUF305 domain-containing protein" evidence="1">
    <location>
        <begin position="24"/>
        <end position="127"/>
    </location>
</feature>
<feature type="signal peptide" evidence="1">
    <location>
        <begin position="1"/>
        <end position="23"/>
    </location>
</feature>
<dbReference type="RefSeq" id="WP_189042945.1">
    <property type="nucleotide sequence ID" value="NZ_BMJQ01000002.1"/>
</dbReference>
<evidence type="ECO:0000259" key="2">
    <source>
        <dbReference type="Pfam" id="PF03713"/>
    </source>
</evidence>
<dbReference type="AlphaFoldDB" id="A0A8J2YQP2"/>
<comment type="caution">
    <text evidence="3">The sequence shown here is derived from an EMBL/GenBank/DDBJ whole genome shotgun (WGS) entry which is preliminary data.</text>
</comment>
<evidence type="ECO:0000256" key="1">
    <source>
        <dbReference type="SAM" id="SignalP"/>
    </source>
</evidence>
<evidence type="ECO:0000313" key="3">
    <source>
        <dbReference type="EMBL" id="GGF05706.1"/>
    </source>
</evidence>
<reference evidence="3" key="1">
    <citation type="journal article" date="2014" name="Int. J. Syst. Evol. Microbiol.">
        <title>Complete genome sequence of Corynebacterium casei LMG S-19264T (=DSM 44701T), isolated from a smear-ripened cheese.</title>
        <authorList>
            <consortium name="US DOE Joint Genome Institute (JGI-PGF)"/>
            <person name="Walter F."/>
            <person name="Albersmeier A."/>
            <person name="Kalinowski J."/>
            <person name="Ruckert C."/>
        </authorList>
    </citation>
    <scope>NUCLEOTIDE SEQUENCE</scope>
    <source>
        <strain evidence="3">CGMCC 1.15725</strain>
    </source>
</reference>
<keyword evidence="1" id="KW-0732">Signal</keyword>
<organism evidence="3 4">
    <name type="scientific">Aliidongia dinghuensis</name>
    <dbReference type="NCBI Taxonomy" id="1867774"/>
    <lineage>
        <taxon>Bacteria</taxon>
        <taxon>Pseudomonadati</taxon>
        <taxon>Pseudomonadota</taxon>
        <taxon>Alphaproteobacteria</taxon>
        <taxon>Rhodospirillales</taxon>
        <taxon>Dongiaceae</taxon>
        <taxon>Aliidongia</taxon>
    </lineage>
</organism>
<dbReference type="Proteomes" id="UP000646365">
    <property type="component" value="Unassembled WGS sequence"/>
</dbReference>
<dbReference type="Pfam" id="PF03713">
    <property type="entry name" value="DUF305"/>
    <property type="match status" value="1"/>
</dbReference>
<accession>A0A8J2YQP2</accession>
<dbReference type="Gene3D" id="1.20.1260.10">
    <property type="match status" value="1"/>
</dbReference>
<dbReference type="PANTHER" id="PTHR36933:SF1">
    <property type="entry name" value="SLL0788 PROTEIN"/>
    <property type="match status" value="1"/>
</dbReference>
<dbReference type="InterPro" id="IPR012347">
    <property type="entry name" value="Ferritin-like"/>
</dbReference>
<name>A0A8J2YQP2_9PROT</name>
<keyword evidence="4" id="KW-1185">Reference proteome</keyword>
<gene>
    <name evidence="3" type="ORF">GCM10011611_08970</name>
</gene>
<dbReference type="InterPro" id="IPR005183">
    <property type="entry name" value="DUF305_CopM-like"/>
</dbReference>
<protein>
    <recommendedName>
        <fullName evidence="2">DUF305 domain-containing protein</fullName>
    </recommendedName>
</protein>
<proteinExistence type="predicted"/>
<evidence type="ECO:0000313" key="4">
    <source>
        <dbReference type="Proteomes" id="UP000646365"/>
    </source>
</evidence>
<feature type="domain" description="DUF305" evidence="2">
    <location>
        <begin position="25"/>
        <end position="121"/>
    </location>
</feature>
<dbReference type="PANTHER" id="PTHR36933">
    <property type="entry name" value="SLL0788 PROTEIN"/>
    <property type="match status" value="1"/>
</dbReference>
<sequence>MTSRLSRSLVLLMLLALPLPAIAQQNMAHQNMAGMNMPSTAVPSGSSEAFKAADAKMMKDMDVPLTGDTDRDFVAGMIPHHAGAVDMAEIELKSGKDPALRKLAKNIIAAQQEEIAFMKQWQAAHAQ</sequence>
<reference evidence="3" key="2">
    <citation type="submission" date="2020-09" db="EMBL/GenBank/DDBJ databases">
        <authorList>
            <person name="Sun Q."/>
            <person name="Zhou Y."/>
        </authorList>
    </citation>
    <scope>NUCLEOTIDE SEQUENCE</scope>
    <source>
        <strain evidence="3">CGMCC 1.15725</strain>
    </source>
</reference>
<dbReference type="EMBL" id="BMJQ01000002">
    <property type="protein sequence ID" value="GGF05706.1"/>
    <property type="molecule type" value="Genomic_DNA"/>
</dbReference>